<evidence type="ECO:0000259" key="4">
    <source>
        <dbReference type="PROSITE" id="PS50893"/>
    </source>
</evidence>
<proteinExistence type="predicted"/>
<dbReference type="InterPro" id="IPR003593">
    <property type="entry name" value="AAA+_ATPase"/>
</dbReference>
<dbReference type="PANTHER" id="PTHR42939">
    <property type="entry name" value="ABC TRANSPORTER ATP-BINDING PROTEIN ALBC-RELATED"/>
    <property type="match status" value="1"/>
</dbReference>
<evidence type="ECO:0000256" key="2">
    <source>
        <dbReference type="ARBA" id="ARBA00022741"/>
    </source>
</evidence>
<dbReference type="GO" id="GO:0005524">
    <property type="term" value="F:ATP binding"/>
    <property type="evidence" value="ECO:0007669"/>
    <property type="project" value="UniProtKB-KW"/>
</dbReference>
<accession>A0A0H3N0L6</accession>
<organism evidence="5 6">
    <name type="scientific">Clostridioides difficile (strain CD196)</name>
    <name type="common">Peptoclostridium difficile</name>
    <dbReference type="NCBI Taxonomy" id="645462"/>
    <lineage>
        <taxon>Bacteria</taxon>
        <taxon>Bacillati</taxon>
        <taxon>Bacillota</taxon>
        <taxon>Clostridia</taxon>
        <taxon>Peptostreptococcales</taxon>
        <taxon>Peptostreptococcaceae</taxon>
        <taxon>Clostridioides</taxon>
    </lineage>
</organism>
<protein>
    <submittedName>
        <fullName evidence="5">ABC transporter, ATP-binding protein</fullName>
    </submittedName>
</protein>
<dbReference type="KEGG" id="cdc:CD196_0927"/>
<dbReference type="InterPro" id="IPR003439">
    <property type="entry name" value="ABC_transporter-like_ATP-bd"/>
</dbReference>
<dbReference type="PANTHER" id="PTHR42939:SF3">
    <property type="entry name" value="ABC TRANSPORTER ATP-BINDING COMPONENT"/>
    <property type="match status" value="1"/>
</dbReference>
<gene>
    <name evidence="5" type="ordered locus">CD196_0927</name>
</gene>
<dbReference type="SUPFAM" id="SSF52540">
    <property type="entry name" value="P-loop containing nucleoside triphosphate hydrolases"/>
    <property type="match status" value="1"/>
</dbReference>
<evidence type="ECO:0000313" key="5">
    <source>
        <dbReference type="EMBL" id="CBA61763.1"/>
    </source>
</evidence>
<dbReference type="CDD" id="cd03230">
    <property type="entry name" value="ABC_DR_subfamily_A"/>
    <property type="match status" value="1"/>
</dbReference>
<dbReference type="InterPro" id="IPR051782">
    <property type="entry name" value="ABC_Transporter_VariousFunc"/>
</dbReference>
<dbReference type="Gene3D" id="3.40.50.300">
    <property type="entry name" value="P-loop containing nucleotide triphosphate hydrolases"/>
    <property type="match status" value="1"/>
</dbReference>
<keyword evidence="1" id="KW-0813">Transport</keyword>
<dbReference type="SMART" id="SM00382">
    <property type="entry name" value="AAA"/>
    <property type="match status" value="1"/>
</dbReference>
<dbReference type="EMBL" id="FN538970">
    <property type="protein sequence ID" value="CBA61763.1"/>
    <property type="molecule type" value="Genomic_DNA"/>
</dbReference>
<reference evidence="5 6" key="1">
    <citation type="journal article" date="2009" name="Genome Biol.">
        <title>Comparative genome and phenotypic analysis of Clostridium difficile 027 strains provides insight into the evolution of a hypervirulent bacterium.</title>
        <authorList>
            <person name="Stabler R.A."/>
            <person name="He M."/>
            <person name="Dawson L."/>
            <person name="Martin M."/>
            <person name="Valiente E."/>
            <person name="Corton C."/>
            <person name="Lawley T.D."/>
            <person name="Sebaihia M."/>
            <person name="Quail M.A."/>
            <person name="Rose G."/>
            <person name="Gerding D.N."/>
            <person name="Gibert M."/>
            <person name="Popoff M.R."/>
            <person name="Parkhill J."/>
            <person name="Dougan G."/>
            <person name="Wren B.W."/>
        </authorList>
    </citation>
    <scope>NUCLEOTIDE SEQUENCE [LARGE SCALE GENOMIC DNA]</scope>
    <source>
        <strain evidence="5 6">CD196</strain>
    </source>
</reference>
<keyword evidence="2" id="KW-0547">Nucleotide-binding</keyword>
<name>A0A0H3N0L6_CLODC</name>
<dbReference type="GO" id="GO:0016887">
    <property type="term" value="F:ATP hydrolysis activity"/>
    <property type="evidence" value="ECO:0007669"/>
    <property type="project" value="InterPro"/>
</dbReference>
<evidence type="ECO:0000256" key="3">
    <source>
        <dbReference type="ARBA" id="ARBA00022840"/>
    </source>
</evidence>
<sequence>MGIKKCIRGEDVFSIRNITKKLGKFKLNNINLELKEGDIVGIIGPNGSGKTTLIKIIMGIIDADEGEIELCNETIENSPISFKNNIGFVYDSLQFYPHLKVKEFRKIVSLFYKNFDREKFDEYLNKFDIEENMHIENLSKGQSEKLMLSSALSHNAKLLILDEPTAGIDPIVRTEIMQYLQDFVKNGSSSVIISTHNTDNLIKIADYLVFINRGNQIFTVKKELIEQEYKIIRANKAELEAIKESIVGVKEYKYYNEALVKVGDSLKVKSLLIEIDKHKVKNPTIEELMYYYVNEVRGCSI</sequence>
<evidence type="ECO:0000313" key="6">
    <source>
        <dbReference type="Proteomes" id="UP000002068"/>
    </source>
</evidence>
<dbReference type="Pfam" id="PF00005">
    <property type="entry name" value="ABC_tran"/>
    <property type="match status" value="1"/>
</dbReference>
<dbReference type="PROSITE" id="PS50893">
    <property type="entry name" value="ABC_TRANSPORTER_2"/>
    <property type="match status" value="1"/>
</dbReference>
<dbReference type="InterPro" id="IPR027417">
    <property type="entry name" value="P-loop_NTPase"/>
</dbReference>
<keyword evidence="3 5" id="KW-0067">ATP-binding</keyword>
<feature type="domain" description="ABC transporter" evidence="4">
    <location>
        <begin position="7"/>
        <end position="238"/>
    </location>
</feature>
<dbReference type="HOGENOM" id="CLU_000604_1_2_9"/>
<dbReference type="Proteomes" id="UP000002068">
    <property type="component" value="Chromosome"/>
</dbReference>
<evidence type="ECO:0000256" key="1">
    <source>
        <dbReference type="ARBA" id="ARBA00022448"/>
    </source>
</evidence>
<dbReference type="AlphaFoldDB" id="A0A0H3N0L6"/>